<dbReference type="CDD" id="cd07185">
    <property type="entry name" value="OmpA_C-like"/>
    <property type="match status" value="1"/>
</dbReference>
<keyword evidence="2 4" id="KW-0472">Membrane</keyword>
<dbReference type="PROSITE" id="PS51123">
    <property type="entry name" value="OMPA_2"/>
    <property type="match status" value="1"/>
</dbReference>
<dbReference type="AlphaFoldDB" id="A0A139ST88"/>
<dbReference type="InterPro" id="IPR050330">
    <property type="entry name" value="Bact_OuterMem_StrucFunc"/>
</dbReference>
<protein>
    <recommendedName>
        <fullName evidence="6">OmpA-like domain-containing protein</fullName>
    </recommendedName>
</protein>
<evidence type="ECO:0000259" key="6">
    <source>
        <dbReference type="PROSITE" id="PS51123"/>
    </source>
</evidence>
<dbReference type="PANTHER" id="PTHR30329">
    <property type="entry name" value="STATOR ELEMENT OF FLAGELLAR MOTOR COMPLEX"/>
    <property type="match status" value="1"/>
</dbReference>
<dbReference type="PANTHER" id="PTHR30329:SF21">
    <property type="entry name" value="LIPOPROTEIN YIAD-RELATED"/>
    <property type="match status" value="1"/>
</dbReference>
<dbReference type="GO" id="GO:0009279">
    <property type="term" value="C:cell outer membrane"/>
    <property type="evidence" value="ECO:0007669"/>
    <property type="project" value="UniProtKB-SubCell"/>
</dbReference>
<accession>A0A139ST88</accession>
<feature type="signal peptide" evidence="5">
    <location>
        <begin position="1"/>
        <end position="18"/>
    </location>
</feature>
<dbReference type="InterPro" id="IPR027367">
    <property type="entry name" value="Gly-zipper_YMGG"/>
</dbReference>
<comment type="subcellular location">
    <subcellularLocation>
        <location evidence="1">Cell outer membrane</location>
    </subcellularLocation>
</comment>
<organism evidence="7 8">
    <name type="scientific">Ventosimonas gracilis</name>
    <dbReference type="NCBI Taxonomy" id="1680762"/>
    <lineage>
        <taxon>Bacteria</taxon>
        <taxon>Pseudomonadati</taxon>
        <taxon>Pseudomonadota</taxon>
        <taxon>Gammaproteobacteria</taxon>
        <taxon>Pseudomonadales</taxon>
        <taxon>Ventosimonadaceae</taxon>
        <taxon>Ventosimonas</taxon>
    </lineage>
</organism>
<dbReference type="OrthoDB" id="9782229at2"/>
<dbReference type="Pfam" id="PF13441">
    <property type="entry name" value="Gly-zipper_YMGG"/>
    <property type="match status" value="1"/>
</dbReference>
<evidence type="ECO:0000256" key="5">
    <source>
        <dbReference type="SAM" id="SignalP"/>
    </source>
</evidence>
<dbReference type="EMBL" id="LSZO01000159">
    <property type="protein sequence ID" value="KXU37786.1"/>
    <property type="molecule type" value="Genomic_DNA"/>
</dbReference>
<dbReference type="InterPro" id="IPR006664">
    <property type="entry name" value="OMP_bac"/>
</dbReference>
<evidence type="ECO:0000256" key="3">
    <source>
        <dbReference type="ARBA" id="ARBA00023237"/>
    </source>
</evidence>
<dbReference type="SUPFAM" id="SSF103088">
    <property type="entry name" value="OmpA-like"/>
    <property type="match status" value="1"/>
</dbReference>
<evidence type="ECO:0000256" key="4">
    <source>
        <dbReference type="PROSITE-ProRule" id="PRU00473"/>
    </source>
</evidence>
<evidence type="ECO:0000256" key="1">
    <source>
        <dbReference type="ARBA" id="ARBA00004442"/>
    </source>
</evidence>
<name>A0A139ST88_9GAMM</name>
<reference evidence="7 8" key="1">
    <citation type="submission" date="2016-02" db="EMBL/GenBank/DDBJ databases">
        <authorList>
            <person name="Wen L."/>
            <person name="He K."/>
            <person name="Yang H."/>
        </authorList>
    </citation>
    <scope>NUCLEOTIDE SEQUENCE [LARGE SCALE GENOMIC DNA]</scope>
    <source>
        <strain evidence="7 8">CV58</strain>
    </source>
</reference>
<evidence type="ECO:0000256" key="2">
    <source>
        <dbReference type="ARBA" id="ARBA00023136"/>
    </source>
</evidence>
<evidence type="ECO:0000313" key="7">
    <source>
        <dbReference type="EMBL" id="KXU37786.1"/>
    </source>
</evidence>
<dbReference type="PROSITE" id="PS51257">
    <property type="entry name" value="PROKAR_LIPOPROTEIN"/>
    <property type="match status" value="1"/>
</dbReference>
<keyword evidence="8" id="KW-1185">Reference proteome</keyword>
<dbReference type="InterPro" id="IPR036737">
    <property type="entry name" value="OmpA-like_sf"/>
</dbReference>
<dbReference type="Pfam" id="PF00691">
    <property type="entry name" value="OmpA"/>
    <property type="match status" value="1"/>
</dbReference>
<sequence length="224" mass="23205">MQCSIRLLAASLCAALLAGCVGPQQQGGQQQGQGTSNTVKYGAIGALGGAVVGAASSSRKDRGKGALIGATVGGAAGAGYGYYVDRQEAALRAQMQGSGVGVNRQGDVLQLVMPDVTFATNSANIASDFYTPLNRLADNLREFDQNSIEIIGHTDSTGSRETNMRLSEQRAQSVAGYLSRQGIPAHRLTSYGVGPDQPVASNVNAAGRAQNRRVEITLRPLPGN</sequence>
<feature type="chain" id="PRO_5007299423" description="OmpA-like domain-containing protein" evidence="5">
    <location>
        <begin position="19"/>
        <end position="224"/>
    </location>
</feature>
<evidence type="ECO:0000313" key="8">
    <source>
        <dbReference type="Proteomes" id="UP000072660"/>
    </source>
</evidence>
<proteinExistence type="predicted"/>
<dbReference type="Proteomes" id="UP000072660">
    <property type="component" value="Unassembled WGS sequence"/>
</dbReference>
<keyword evidence="5" id="KW-0732">Signal</keyword>
<dbReference type="Gene3D" id="3.30.1330.60">
    <property type="entry name" value="OmpA-like domain"/>
    <property type="match status" value="1"/>
</dbReference>
<dbReference type="PRINTS" id="PR01021">
    <property type="entry name" value="OMPADOMAIN"/>
</dbReference>
<comment type="caution">
    <text evidence="7">The sequence shown here is derived from an EMBL/GenBank/DDBJ whole genome shotgun (WGS) entry which is preliminary data.</text>
</comment>
<dbReference type="InterPro" id="IPR006665">
    <property type="entry name" value="OmpA-like"/>
</dbReference>
<feature type="domain" description="OmpA-like" evidence="6">
    <location>
        <begin position="105"/>
        <end position="222"/>
    </location>
</feature>
<keyword evidence="3" id="KW-0998">Cell outer membrane</keyword>
<gene>
    <name evidence="7" type="ORF">AXE65_02740</name>
</gene>